<name>A0A246BAV2_9FLAO</name>
<reference evidence="1 2" key="1">
    <citation type="submission" date="2017-05" db="EMBL/GenBank/DDBJ databases">
        <title>Genome of Chryseobacterium haifense.</title>
        <authorList>
            <person name="Newman J.D."/>
        </authorList>
    </citation>
    <scope>NUCLEOTIDE SEQUENCE [LARGE SCALE GENOMIC DNA]</scope>
    <source>
        <strain evidence="1 2">DSM 19056</strain>
    </source>
</reference>
<dbReference type="PROSITE" id="PS51257">
    <property type="entry name" value="PROKAR_LIPOPROTEIN"/>
    <property type="match status" value="1"/>
</dbReference>
<evidence type="ECO:0000313" key="2">
    <source>
        <dbReference type="Proteomes" id="UP000197587"/>
    </source>
</evidence>
<proteinExistence type="predicted"/>
<dbReference type="EMBL" id="JASZ02000005">
    <property type="protein sequence ID" value="OWK98804.1"/>
    <property type="molecule type" value="Genomic_DNA"/>
</dbReference>
<gene>
    <name evidence="1" type="ORF">AP75_03895</name>
</gene>
<organism evidence="1 2">
    <name type="scientific">Kaistella haifensis DSM 19056</name>
    <dbReference type="NCBI Taxonomy" id="1450526"/>
    <lineage>
        <taxon>Bacteria</taxon>
        <taxon>Pseudomonadati</taxon>
        <taxon>Bacteroidota</taxon>
        <taxon>Flavobacteriia</taxon>
        <taxon>Flavobacteriales</taxon>
        <taxon>Weeksellaceae</taxon>
        <taxon>Chryseobacterium group</taxon>
        <taxon>Kaistella</taxon>
    </lineage>
</organism>
<sequence>MKLKLPTSVPAILLCAIFLTISCGEKPNLMNENFKEKLIDKKLMTELDNTYASNNYLIINSARGDGSKDSREYWYSIEDLEGYIAFVKKEAALKNHKVLGMKIKMGQYPINGKFDPRLNPKYAGYQAVYLVPTGLQVGGDLPEQREKKTQDLVARGQEINGIPGMDLSLTHPPY</sequence>
<keyword evidence="2" id="KW-1185">Reference proteome</keyword>
<dbReference type="RefSeq" id="WP_088263642.1">
    <property type="nucleotide sequence ID" value="NZ_JASZ02000005.1"/>
</dbReference>
<dbReference type="Proteomes" id="UP000197587">
    <property type="component" value="Unassembled WGS sequence"/>
</dbReference>
<dbReference type="AlphaFoldDB" id="A0A246BAV2"/>
<accession>A0A246BAV2</accession>
<evidence type="ECO:0000313" key="1">
    <source>
        <dbReference type="EMBL" id="OWK98804.1"/>
    </source>
</evidence>
<comment type="caution">
    <text evidence="1">The sequence shown here is derived from an EMBL/GenBank/DDBJ whole genome shotgun (WGS) entry which is preliminary data.</text>
</comment>
<protein>
    <submittedName>
        <fullName evidence="1">Uncharacterized protein</fullName>
    </submittedName>
</protein>